<dbReference type="GO" id="GO:0009279">
    <property type="term" value="C:cell outer membrane"/>
    <property type="evidence" value="ECO:0007669"/>
    <property type="project" value="UniProtKB-SubCell"/>
</dbReference>
<dbReference type="SUPFAM" id="SSF56935">
    <property type="entry name" value="Porins"/>
    <property type="match status" value="1"/>
</dbReference>
<dbReference type="RefSeq" id="WP_135964735.1">
    <property type="nucleotide sequence ID" value="NZ_SRXT01000006.1"/>
</dbReference>
<dbReference type="InterPro" id="IPR037066">
    <property type="entry name" value="Plug_dom_sf"/>
</dbReference>
<dbReference type="AlphaFoldDB" id="A0A4V3QYY5"/>
<feature type="domain" description="TonB-dependent receptor-like beta-barrel" evidence="7">
    <location>
        <begin position="421"/>
        <end position="805"/>
    </location>
</feature>
<feature type="chain" id="PRO_5020455491" evidence="6">
    <location>
        <begin position="26"/>
        <end position="896"/>
    </location>
</feature>
<organism evidence="9 10">
    <name type="scientific">Sphingomonas gei</name>
    <dbReference type="NCBI Taxonomy" id="1395960"/>
    <lineage>
        <taxon>Bacteria</taxon>
        <taxon>Pseudomonadati</taxon>
        <taxon>Pseudomonadota</taxon>
        <taxon>Alphaproteobacteria</taxon>
        <taxon>Sphingomonadales</taxon>
        <taxon>Sphingomonadaceae</taxon>
        <taxon>Sphingomonas</taxon>
    </lineage>
</organism>
<name>A0A4V3QYY5_9SPHN</name>
<evidence type="ECO:0000259" key="8">
    <source>
        <dbReference type="Pfam" id="PF07715"/>
    </source>
</evidence>
<keyword evidence="3" id="KW-0998">Cell outer membrane</keyword>
<keyword evidence="6" id="KW-0732">Signal</keyword>
<comment type="similarity">
    <text evidence="4">Belongs to the TonB-dependent receptor family.</text>
</comment>
<dbReference type="OrthoDB" id="9768470at2"/>
<feature type="domain" description="TonB-dependent receptor plug" evidence="8">
    <location>
        <begin position="86"/>
        <end position="186"/>
    </location>
</feature>
<reference evidence="9 10" key="1">
    <citation type="submission" date="2019-04" db="EMBL/GenBank/DDBJ databases">
        <title>Sphingomonas psychrotolerans sp. nov., isolated from soil in the Tianshan Mountains, Xinjiang, China.</title>
        <authorList>
            <person name="Luo Y."/>
            <person name="Sheng H."/>
        </authorList>
    </citation>
    <scope>NUCLEOTIDE SEQUENCE [LARGE SCALE GENOMIC DNA]</scope>
    <source>
        <strain evidence="9 10">ZFGT-11</strain>
    </source>
</reference>
<dbReference type="InterPro" id="IPR012910">
    <property type="entry name" value="Plug_dom"/>
</dbReference>
<dbReference type="Proteomes" id="UP000306147">
    <property type="component" value="Unassembled WGS sequence"/>
</dbReference>
<evidence type="ECO:0000256" key="2">
    <source>
        <dbReference type="ARBA" id="ARBA00023136"/>
    </source>
</evidence>
<accession>A0A4V3QYY5</accession>
<feature type="signal peptide" evidence="6">
    <location>
        <begin position="1"/>
        <end position="25"/>
    </location>
</feature>
<dbReference type="InterPro" id="IPR000531">
    <property type="entry name" value="Beta-barrel_TonB"/>
</dbReference>
<feature type="region of interest" description="Disordered" evidence="5">
    <location>
        <begin position="26"/>
        <end position="64"/>
    </location>
</feature>
<evidence type="ECO:0000256" key="3">
    <source>
        <dbReference type="ARBA" id="ARBA00023237"/>
    </source>
</evidence>
<gene>
    <name evidence="9" type="ORF">E5A73_15415</name>
</gene>
<proteinExistence type="inferred from homology"/>
<dbReference type="Gene3D" id="2.40.170.20">
    <property type="entry name" value="TonB-dependent receptor, beta-barrel domain"/>
    <property type="match status" value="1"/>
</dbReference>
<evidence type="ECO:0000256" key="5">
    <source>
        <dbReference type="SAM" id="MobiDB-lite"/>
    </source>
</evidence>
<evidence type="ECO:0000313" key="9">
    <source>
        <dbReference type="EMBL" id="TGX52192.1"/>
    </source>
</evidence>
<comment type="caution">
    <text evidence="9">The sequence shown here is derived from an EMBL/GenBank/DDBJ whole genome shotgun (WGS) entry which is preliminary data.</text>
</comment>
<evidence type="ECO:0000259" key="7">
    <source>
        <dbReference type="Pfam" id="PF00593"/>
    </source>
</evidence>
<dbReference type="PANTHER" id="PTHR40980">
    <property type="entry name" value="PLUG DOMAIN-CONTAINING PROTEIN"/>
    <property type="match status" value="1"/>
</dbReference>
<comment type="subcellular location">
    <subcellularLocation>
        <location evidence="1 4">Cell outer membrane</location>
    </subcellularLocation>
</comment>
<feature type="compositionally biased region" description="Polar residues" evidence="5">
    <location>
        <begin position="49"/>
        <end position="58"/>
    </location>
</feature>
<keyword evidence="4" id="KW-0798">TonB box</keyword>
<evidence type="ECO:0000256" key="6">
    <source>
        <dbReference type="SAM" id="SignalP"/>
    </source>
</evidence>
<dbReference type="Gene3D" id="2.170.130.10">
    <property type="entry name" value="TonB-dependent receptor, plug domain"/>
    <property type="match status" value="1"/>
</dbReference>
<evidence type="ECO:0000256" key="4">
    <source>
        <dbReference type="RuleBase" id="RU003357"/>
    </source>
</evidence>
<evidence type="ECO:0000256" key="1">
    <source>
        <dbReference type="ARBA" id="ARBA00004442"/>
    </source>
</evidence>
<dbReference type="PANTHER" id="PTHR40980:SF5">
    <property type="entry name" value="TONB-DEPENDENT RECEPTOR"/>
    <property type="match status" value="1"/>
</dbReference>
<dbReference type="EMBL" id="SRXT01000006">
    <property type="protein sequence ID" value="TGX52192.1"/>
    <property type="molecule type" value="Genomic_DNA"/>
</dbReference>
<protein>
    <submittedName>
        <fullName evidence="9">TonB-dependent receptor</fullName>
    </submittedName>
</protein>
<sequence>MMKPLRLARLLVLSTALVAPAVARAQSTPADASGGTGAQNVGDAGVASDPQSATTTDEPQVEEATDISVPGDEIVVTGRHRANIQQSATQVVSVLSTADIARTGEGDIAGALSRVTGLSVVGNGFVYVRGLGDRYSMALLNGSPLPSPEPLRRVVPLDIFPTNVIASALVQKSYSANFPGEFGGGVINLTTRAVPTESFLNISGGVGGDTRTTGQLGYVYSGGGRDWTGFDDGTRRTPPALASFLASGSRISDLTLAQRQDVAAQLVNANTALLQSNDKIPVNWSAGITGGTAFDLGGARLGVIATGAYSSKWRTRDTTQQATDSSDLSTKRFDYERVITDNRVVVNGLLGLGLEFGEQTLRWTNLYIRDTLKQARLANGIDFTSGERRRMIQDTAWYERQLVDSQFVGEFKVGDMSIDTRLAYANSKRRAPNETSIGYVLRETGPYAGNYLNRLNAGLGSADVTFSRLNENLWSGGIDFSYRASPNLTVTGGYAYSDTDRTSSRREFQFLAPSTLPEGVSMLRPDNLLGGAIIRNFGVDLIETTEGDPAFKASLTSHAYYLKGRTQFLDSLTLELGARFETAKQTVAPLQVFDTLSNSGASNKIDRDYWLPAATLTWEVQPQMQVRLSASKTIARPQFRELLFQQYYDPESNRLFRGNPSLQDSQLYNLEARYEWYFARDQRIAVAGFFKRIDKPIEAYGSFIAEDPITSYANAPRANLYGGEVEAQKYFDVWGSRRAVLIANYTYSKSDVQVSPGDTTTIYTGNAASNVQPASNYFLDGRPLTGQSDHIANFEVGLEDQDRLSQQTFLLTYASKRLTSRGPGLLPDIYEYPGLHLDFVARQGIKLAGVNMEAKLELRNITGTKYQEYQESGDNRIYYNLYDVGTSGTLGLSVNF</sequence>
<evidence type="ECO:0000313" key="10">
    <source>
        <dbReference type="Proteomes" id="UP000306147"/>
    </source>
</evidence>
<dbReference type="Pfam" id="PF00593">
    <property type="entry name" value="TonB_dep_Rec_b-barrel"/>
    <property type="match status" value="1"/>
</dbReference>
<dbReference type="InterPro" id="IPR036942">
    <property type="entry name" value="Beta-barrel_TonB_sf"/>
</dbReference>
<keyword evidence="9" id="KW-0675">Receptor</keyword>
<keyword evidence="10" id="KW-1185">Reference proteome</keyword>
<dbReference type="Pfam" id="PF07715">
    <property type="entry name" value="Plug"/>
    <property type="match status" value="1"/>
</dbReference>
<keyword evidence="2 4" id="KW-0472">Membrane</keyword>